<protein>
    <submittedName>
        <fullName evidence="1">Lanthionine synthetase C family protein</fullName>
    </submittedName>
</protein>
<dbReference type="RefSeq" id="WP_252446518.1">
    <property type="nucleotide sequence ID" value="NZ_JAGSOV010000101.1"/>
</dbReference>
<comment type="caution">
    <text evidence="1">The sequence shown here is derived from an EMBL/GenBank/DDBJ whole genome shotgun (WGS) entry which is preliminary data.</text>
</comment>
<dbReference type="CDD" id="cd04793">
    <property type="entry name" value="LanC"/>
    <property type="match status" value="1"/>
</dbReference>
<evidence type="ECO:0000313" key="2">
    <source>
        <dbReference type="Proteomes" id="UP001165283"/>
    </source>
</evidence>
<proteinExistence type="predicted"/>
<reference evidence="1" key="1">
    <citation type="submission" date="2021-04" db="EMBL/GenBank/DDBJ databases">
        <title>Pseudonocardia sp. nov., isolated from sandy soil of mangrove forest.</title>
        <authorList>
            <person name="Zan Z."/>
            <person name="Huang R."/>
            <person name="Liu W."/>
        </authorList>
    </citation>
    <scope>NUCLEOTIDE SEQUENCE</scope>
    <source>
        <strain evidence="1">S2-4</strain>
    </source>
</reference>
<accession>A0ABT1AD36</accession>
<dbReference type="EMBL" id="JAGSOV010000101">
    <property type="protein sequence ID" value="MCO1660985.1"/>
    <property type="molecule type" value="Genomic_DNA"/>
</dbReference>
<dbReference type="PRINTS" id="PR01950">
    <property type="entry name" value="LANCSUPER"/>
</dbReference>
<dbReference type="InterPro" id="IPR033889">
    <property type="entry name" value="LanC"/>
</dbReference>
<organism evidence="1 2">
    <name type="scientific">Pseudonocardia humida</name>
    <dbReference type="NCBI Taxonomy" id="2800819"/>
    <lineage>
        <taxon>Bacteria</taxon>
        <taxon>Bacillati</taxon>
        <taxon>Actinomycetota</taxon>
        <taxon>Actinomycetes</taxon>
        <taxon>Pseudonocardiales</taxon>
        <taxon>Pseudonocardiaceae</taxon>
        <taxon>Pseudonocardia</taxon>
    </lineage>
</organism>
<dbReference type="InterPro" id="IPR007822">
    <property type="entry name" value="LANC-like"/>
</dbReference>
<dbReference type="Proteomes" id="UP001165283">
    <property type="component" value="Unassembled WGS sequence"/>
</dbReference>
<dbReference type="Gene3D" id="1.50.10.20">
    <property type="match status" value="1"/>
</dbReference>
<keyword evidence="2" id="KW-1185">Reference proteome</keyword>
<dbReference type="SUPFAM" id="SSF158745">
    <property type="entry name" value="LanC-like"/>
    <property type="match status" value="1"/>
</dbReference>
<sequence length="408" mass="42783">MREIVAEVAGRLADHRTDPGGTAGSLAQGAAGIALLHAELASADGGADAHAQAAAAHLSAAAEAVRSGAVLPPGLFEGPVAFAFAATRTPELAERFRSELAVVDRRIDARLPIRLRPELRRIGASLPGATFDAYDVVAGVTGVGRYLLDRDHEPSAGLISVLEYLTALTRPLTGPTYQLPGWWVAHARRRVAFDEPDDGEGHANLGLAHGVCGPLALLALAWRAGVRVPEQDLAITRIVDWLLARRVPDGQGRCWPGALSRSDLESGRAAPPSARPGWCYGAPGTARAIQLAGMALHRPEWTAVAVSSTRELLADAVVGDEEDGLCHGRAGILHLTGLVGADAGDRWILERTATVATRIVERYDPRRPSGFATDAGLLRGAAGIALALHAYARGSRPVTGWDAALLVS</sequence>
<dbReference type="SMART" id="SM01260">
    <property type="entry name" value="LANC_like"/>
    <property type="match status" value="1"/>
</dbReference>
<dbReference type="PRINTS" id="PR01955">
    <property type="entry name" value="LANCFRANKIA"/>
</dbReference>
<name>A0ABT1AD36_9PSEU</name>
<evidence type="ECO:0000313" key="1">
    <source>
        <dbReference type="EMBL" id="MCO1660985.1"/>
    </source>
</evidence>
<gene>
    <name evidence="1" type="ORF">KDL28_38660</name>
</gene>
<dbReference type="Pfam" id="PF05147">
    <property type="entry name" value="LANC_like"/>
    <property type="match status" value="1"/>
</dbReference>